<protein>
    <submittedName>
        <fullName evidence="1">ORF44j</fullName>
    </submittedName>
</protein>
<evidence type="ECO:0000313" key="1">
    <source>
        <dbReference type="EMBL" id="ABP35422.1"/>
    </source>
</evidence>
<keyword evidence="1" id="KW-0934">Plastid</keyword>
<reference evidence="1" key="1">
    <citation type="submission" date="2007-04" db="EMBL/GenBank/DDBJ databases">
        <authorList>
            <person name="Noh E.W."/>
            <person name="Lee J.S."/>
            <person name="Choi Y.I."/>
            <person name="Han M.S."/>
            <person name="Yi Y.S."/>
            <person name="Han S.U."/>
        </authorList>
    </citation>
    <scope>NUCLEOTIDE SEQUENCE</scope>
</reference>
<keyword evidence="1" id="KW-0150">Chloroplast</keyword>
<organism evidence="1">
    <name type="scientific">Pinus koraiensis</name>
    <name type="common">Korean pine</name>
    <dbReference type="NCBI Taxonomy" id="88728"/>
    <lineage>
        <taxon>Eukaryota</taxon>
        <taxon>Viridiplantae</taxon>
        <taxon>Streptophyta</taxon>
        <taxon>Embryophyta</taxon>
        <taxon>Tracheophyta</taxon>
        <taxon>Spermatophyta</taxon>
        <taxon>Pinopsida</taxon>
        <taxon>Pinidae</taxon>
        <taxon>Conifers I</taxon>
        <taxon>Pinales</taxon>
        <taxon>Pinaceae</taxon>
        <taxon>Pinus</taxon>
        <taxon>Pinus subgen. Strobus</taxon>
    </lineage>
</organism>
<geneLocation type="chloroplast" evidence="1"/>
<accession>A4QM84</accession>
<proteinExistence type="predicted"/>
<name>A4QM84_PINKO</name>
<dbReference type="EMBL" id="AY228468">
    <property type="protein sequence ID" value="ABP35422.1"/>
    <property type="molecule type" value="Genomic_DNA"/>
</dbReference>
<dbReference type="AlphaFoldDB" id="A4QM84"/>
<sequence>MSYSYSTSLYNAQGSGLDSRSNLQFVMGPNNRFNEFLPIPTAAE</sequence>